<proteinExistence type="inferred from homology"/>
<comment type="subcellular location">
    <subcellularLocation>
        <location evidence="1 7">Cell outer membrane</location>
        <topology evidence="1 7">Multi-pass membrane protein</topology>
    </subcellularLocation>
</comment>
<reference evidence="11" key="1">
    <citation type="submission" date="2017-06" db="EMBL/GenBank/DDBJ databases">
        <title>Capnocytophaga spp. assemblies.</title>
        <authorList>
            <person name="Gulvik C.A."/>
        </authorList>
    </citation>
    <scope>NUCLEOTIDE SEQUENCE [LARGE SCALE GENOMIC DNA]</scope>
    <source>
        <strain evidence="11">H5594</strain>
    </source>
</reference>
<feature type="signal peptide" evidence="8">
    <location>
        <begin position="1"/>
        <end position="21"/>
    </location>
</feature>
<accession>A0A250G6Y0</accession>
<evidence type="ECO:0000256" key="2">
    <source>
        <dbReference type="ARBA" id="ARBA00022448"/>
    </source>
</evidence>
<dbReference type="Proteomes" id="UP000243136">
    <property type="component" value="Chromosome"/>
</dbReference>
<keyword evidence="8" id="KW-0732">Signal</keyword>
<dbReference type="RefSeq" id="WP_095917369.1">
    <property type="nucleotide sequence ID" value="NZ_CP022388.1"/>
</dbReference>
<dbReference type="Gene3D" id="2.170.130.10">
    <property type="entry name" value="TonB-dependent receptor, plug domain"/>
    <property type="match status" value="1"/>
</dbReference>
<sequence>MRLKLTWMVMLFFTALQLSFAQEKTVKGTVKDASGVELPGVAVQIKGEQRGTETDFDGNYSLQVAPGKILVFSYLGMKNVEKTVGNSNTINVVMEEDTHQLGEVVVTGAMGLQRKPKELSYSVSSVKSKDLTAANSANTATAMIGKVSGLQINVVNNGVSPSTRVVLRGNRSLLNNNEALIVVDGFPAQRGVLDRINPEDIEETTVLKGANASALYGSEAANGVLIITTKKGRSKLNVTLNSTLEMEEVSYMPKFQDQFGSGGFPDGTKVGLENVAWGPRFDGELIDASEKYENGDVWMIPYSPIKDNHKSFFSKGLTFRNGVTISAGDDKSDLLFSFDFIRKNGVVPKDEYGRNNVRLNAGRKLGKFEFKGNFSFYNSNTNIVSSAAGKQDRPIYWNVINTPLHIPIKQMKNWKDGYYTRKEVSFYRFYENPYYLIDNERDEGKYNEFTFIGDVKYNFTDWLSATYRAGYTFDNYVFKRKKAAYTMAFIVPDAYHNADTYEASTSDRITISNRFNSDFILSFDKNIGELFNIQANLGQSTRMDNENRINLSGENLIVPDFYNVSTRTGELKGSQYTKNYRKVGVFADVTFGIKKWLFLNASARNDWSSSLSADNRSYFYPGGGVSVVLSDAIPQLVTDNGLSYLKLSGNITQSGNDPSAYANQAIFEVASGFPHGSIAGLTQGSREVSTDLRPEFTLAKEAGLEFGLFKNRVTGNVTLYQTNTYDQIIPVNISYASGASSILTNLGELENKGIEVDLNTTLLKATDFKWDIGVNYSGYTSKVLELSPGVEELSIGGYADASIVAKKGAAYPQIKVSAYERDDMGRVIVDDTGDPIKSSEMKYAGKTTPDYVVGLNSSITYKNFKLYVTADYRAGSVFYNTLAGGMEFTGLSPHSVTAGRKPFVFPNSSYSDGKGGYIANTDRLTSNGGNAFWDKYSDVKENYVYDGSFIKIREISLSYDFNTDVLKKIGINNLSMAVYARNPFMFTPKDNVLTDPEFNYSTGNIIGIGTDAQTPPTRLYGFKLTANF</sequence>
<evidence type="ECO:0000256" key="6">
    <source>
        <dbReference type="ARBA" id="ARBA00023237"/>
    </source>
</evidence>
<keyword evidence="2 7" id="KW-0813">Transport</keyword>
<keyword evidence="4 7" id="KW-0812">Transmembrane</keyword>
<dbReference type="GO" id="GO:0009279">
    <property type="term" value="C:cell outer membrane"/>
    <property type="evidence" value="ECO:0007669"/>
    <property type="project" value="UniProtKB-SubCell"/>
</dbReference>
<name>A0A250G6Y0_9FLAO</name>
<dbReference type="InterPro" id="IPR008969">
    <property type="entry name" value="CarboxyPept-like_regulatory"/>
</dbReference>
<dbReference type="PROSITE" id="PS52016">
    <property type="entry name" value="TONB_DEPENDENT_REC_3"/>
    <property type="match status" value="1"/>
</dbReference>
<organism evidence="10 11">
    <name type="scientific">Capnocytophaga canimorsus</name>
    <dbReference type="NCBI Taxonomy" id="28188"/>
    <lineage>
        <taxon>Bacteria</taxon>
        <taxon>Pseudomonadati</taxon>
        <taxon>Bacteroidota</taxon>
        <taxon>Flavobacteriia</taxon>
        <taxon>Flavobacteriales</taxon>
        <taxon>Flavobacteriaceae</taxon>
        <taxon>Capnocytophaga</taxon>
    </lineage>
</organism>
<dbReference type="NCBIfam" id="TIGR04057">
    <property type="entry name" value="SusC_RagA_signa"/>
    <property type="match status" value="1"/>
</dbReference>
<dbReference type="InterPro" id="IPR012910">
    <property type="entry name" value="Plug_dom"/>
</dbReference>
<dbReference type="NCBIfam" id="TIGR04056">
    <property type="entry name" value="OMP_RagA_SusC"/>
    <property type="match status" value="1"/>
</dbReference>
<evidence type="ECO:0000256" key="3">
    <source>
        <dbReference type="ARBA" id="ARBA00022452"/>
    </source>
</evidence>
<evidence type="ECO:0000256" key="1">
    <source>
        <dbReference type="ARBA" id="ARBA00004571"/>
    </source>
</evidence>
<keyword evidence="6 7" id="KW-0998">Cell outer membrane</keyword>
<evidence type="ECO:0000256" key="4">
    <source>
        <dbReference type="ARBA" id="ARBA00022692"/>
    </source>
</evidence>
<evidence type="ECO:0000259" key="9">
    <source>
        <dbReference type="Pfam" id="PF07715"/>
    </source>
</evidence>
<dbReference type="InterPro" id="IPR023996">
    <property type="entry name" value="TonB-dep_OMP_SusC/RagA"/>
</dbReference>
<dbReference type="Pfam" id="PF13715">
    <property type="entry name" value="CarbopepD_reg_2"/>
    <property type="match status" value="1"/>
</dbReference>
<dbReference type="InterPro" id="IPR037066">
    <property type="entry name" value="Plug_dom_sf"/>
</dbReference>
<dbReference type="SUPFAM" id="SSF56935">
    <property type="entry name" value="Porins"/>
    <property type="match status" value="1"/>
</dbReference>
<evidence type="ECO:0000256" key="8">
    <source>
        <dbReference type="SAM" id="SignalP"/>
    </source>
</evidence>
<evidence type="ECO:0000256" key="7">
    <source>
        <dbReference type="PROSITE-ProRule" id="PRU01360"/>
    </source>
</evidence>
<dbReference type="EMBL" id="CP022388">
    <property type="protein sequence ID" value="ATA91996.1"/>
    <property type="molecule type" value="Genomic_DNA"/>
</dbReference>
<gene>
    <name evidence="10" type="ORF">CGC56_07370</name>
</gene>
<dbReference type="InterPro" id="IPR036942">
    <property type="entry name" value="Beta-barrel_TonB_sf"/>
</dbReference>
<dbReference type="InterPro" id="IPR039426">
    <property type="entry name" value="TonB-dep_rcpt-like"/>
</dbReference>
<dbReference type="Pfam" id="PF07715">
    <property type="entry name" value="Plug"/>
    <property type="match status" value="1"/>
</dbReference>
<evidence type="ECO:0000313" key="11">
    <source>
        <dbReference type="Proteomes" id="UP000243136"/>
    </source>
</evidence>
<dbReference type="InterPro" id="IPR023997">
    <property type="entry name" value="TonB-dep_OMP_SusC/RagA_CS"/>
</dbReference>
<feature type="domain" description="TonB-dependent receptor plug" evidence="9">
    <location>
        <begin position="117"/>
        <end position="224"/>
    </location>
</feature>
<dbReference type="SUPFAM" id="SSF49464">
    <property type="entry name" value="Carboxypeptidase regulatory domain-like"/>
    <property type="match status" value="1"/>
</dbReference>
<dbReference type="Gene3D" id="2.60.40.1120">
    <property type="entry name" value="Carboxypeptidase-like, regulatory domain"/>
    <property type="match status" value="1"/>
</dbReference>
<comment type="similarity">
    <text evidence="7">Belongs to the TonB-dependent receptor family.</text>
</comment>
<evidence type="ECO:0000313" key="10">
    <source>
        <dbReference type="EMBL" id="ATA91996.1"/>
    </source>
</evidence>
<dbReference type="Gene3D" id="2.40.170.20">
    <property type="entry name" value="TonB-dependent receptor, beta-barrel domain"/>
    <property type="match status" value="1"/>
</dbReference>
<protein>
    <submittedName>
        <fullName evidence="10">SusC/RagA family TonB-linked outer membrane protein</fullName>
    </submittedName>
</protein>
<keyword evidence="5 7" id="KW-0472">Membrane</keyword>
<evidence type="ECO:0000256" key="5">
    <source>
        <dbReference type="ARBA" id="ARBA00023136"/>
    </source>
</evidence>
<feature type="chain" id="PRO_5011992890" evidence="8">
    <location>
        <begin position="22"/>
        <end position="1028"/>
    </location>
</feature>
<dbReference type="AlphaFoldDB" id="A0A250G6Y0"/>
<keyword evidence="3 7" id="KW-1134">Transmembrane beta strand</keyword>